<proteinExistence type="predicted"/>
<feature type="non-terminal residue" evidence="7">
    <location>
        <position position="1"/>
    </location>
</feature>
<feature type="non-terminal residue" evidence="7">
    <location>
        <position position="142"/>
    </location>
</feature>
<dbReference type="GO" id="GO:0005737">
    <property type="term" value="C:cytoplasm"/>
    <property type="evidence" value="ECO:0007669"/>
    <property type="project" value="UniProtKB-SubCell"/>
</dbReference>
<sequence>DEHVDSWYDDESSHGDSSPKVTEMAREWQRRHDRFHTIGYRDGLIAGKEASAQERFNIGFKDSVFIGHDFGRVKGITSAMTSLPGRVMEELVEDGETREAIRRLHRSVQSEDSMKAANLGEENNGASLAESYKVQLQALLGD</sequence>
<evidence type="ECO:0000313" key="8">
    <source>
        <dbReference type="Proteomes" id="UP000015453"/>
    </source>
</evidence>
<gene>
    <name evidence="7" type="ORF">M569_13642</name>
</gene>
<keyword evidence="4" id="KW-0539">Nucleus</keyword>
<dbReference type="InterPro" id="IPR038881">
    <property type="entry name" value="Yae1-like"/>
</dbReference>
<evidence type="ECO:0000256" key="1">
    <source>
        <dbReference type="ARBA" id="ARBA00004123"/>
    </source>
</evidence>
<feature type="compositionally biased region" description="Basic and acidic residues" evidence="5">
    <location>
        <begin position="1"/>
        <end position="14"/>
    </location>
</feature>
<comment type="caution">
    <text evidence="7">The sequence shown here is derived from an EMBL/GenBank/DDBJ whole genome shotgun (WGS) entry which is preliminary data.</text>
</comment>
<evidence type="ECO:0000313" key="7">
    <source>
        <dbReference type="EMBL" id="EPS61157.1"/>
    </source>
</evidence>
<protein>
    <recommendedName>
        <fullName evidence="6">Essential protein Yae1 N-terminal domain-containing protein</fullName>
    </recommendedName>
</protein>
<evidence type="ECO:0000259" key="6">
    <source>
        <dbReference type="Pfam" id="PF09811"/>
    </source>
</evidence>
<dbReference type="GO" id="GO:0005634">
    <property type="term" value="C:nucleus"/>
    <property type="evidence" value="ECO:0007669"/>
    <property type="project" value="UniProtKB-SubCell"/>
</dbReference>
<evidence type="ECO:0000256" key="3">
    <source>
        <dbReference type="ARBA" id="ARBA00022490"/>
    </source>
</evidence>
<organism evidence="7 8">
    <name type="scientific">Genlisea aurea</name>
    <dbReference type="NCBI Taxonomy" id="192259"/>
    <lineage>
        <taxon>Eukaryota</taxon>
        <taxon>Viridiplantae</taxon>
        <taxon>Streptophyta</taxon>
        <taxon>Embryophyta</taxon>
        <taxon>Tracheophyta</taxon>
        <taxon>Spermatophyta</taxon>
        <taxon>Magnoliopsida</taxon>
        <taxon>eudicotyledons</taxon>
        <taxon>Gunneridae</taxon>
        <taxon>Pentapetalae</taxon>
        <taxon>asterids</taxon>
        <taxon>lamiids</taxon>
        <taxon>Lamiales</taxon>
        <taxon>Lentibulariaceae</taxon>
        <taxon>Genlisea</taxon>
    </lineage>
</organism>
<dbReference type="PANTHER" id="PTHR18829">
    <property type="entry name" value="PROTEIN YAE1 HOMOLOG"/>
    <property type="match status" value="1"/>
</dbReference>
<feature type="region of interest" description="Disordered" evidence="5">
    <location>
        <begin position="1"/>
        <end position="22"/>
    </location>
</feature>
<dbReference type="EMBL" id="AUSU01007044">
    <property type="protein sequence ID" value="EPS61157.1"/>
    <property type="molecule type" value="Genomic_DNA"/>
</dbReference>
<dbReference type="PANTHER" id="PTHR18829:SF0">
    <property type="entry name" value="PROTEIN YAE1 HOMOLOG"/>
    <property type="match status" value="1"/>
</dbReference>
<evidence type="ECO:0000256" key="4">
    <source>
        <dbReference type="ARBA" id="ARBA00023242"/>
    </source>
</evidence>
<accession>S8DN63</accession>
<dbReference type="Pfam" id="PF09811">
    <property type="entry name" value="Yae1_N"/>
    <property type="match status" value="1"/>
</dbReference>
<keyword evidence="8" id="KW-1185">Reference proteome</keyword>
<name>S8DN63_9LAMI</name>
<evidence type="ECO:0000256" key="5">
    <source>
        <dbReference type="SAM" id="MobiDB-lite"/>
    </source>
</evidence>
<keyword evidence="3" id="KW-0963">Cytoplasm</keyword>
<dbReference type="InterPro" id="IPR019191">
    <property type="entry name" value="Essential_protein_Yae1_N"/>
</dbReference>
<dbReference type="AlphaFoldDB" id="S8DN63"/>
<feature type="domain" description="Essential protein Yae1 N-terminal" evidence="6">
    <location>
        <begin position="39"/>
        <end position="76"/>
    </location>
</feature>
<evidence type="ECO:0000256" key="2">
    <source>
        <dbReference type="ARBA" id="ARBA00004496"/>
    </source>
</evidence>
<comment type="subcellular location">
    <subcellularLocation>
        <location evidence="2">Cytoplasm</location>
    </subcellularLocation>
    <subcellularLocation>
        <location evidence="1">Nucleus</location>
    </subcellularLocation>
</comment>
<dbReference type="OrthoDB" id="20086at2759"/>
<dbReference type="Proteomes" id="UP000015453">
    <property type="component" value="Unassembled WGS sequence"/>
</dbReference>
<reference evidence="7 8" key="1">
    <citation type="journal article" date="2013" name="BMC Genomics">
        <title>The miniature genome of a carnivorous plant Genlisea aurea contains a low number of genes and short non-coding sequences.</title>
        <authorList>
            <person name="Leushkin E.V."/>
            <person name="Sutormin R.A."/>
            <person name="Nabieva E.R."/>
            <person name="Penin A.A."/>
            <person name="Kondrashov A.S."/>
            <person name="Logacheva M.D."/>
        </authorList>
    </citation>
    <scope>NUCLEOTIDE SEQUENCE [LARGE SCALE GENOMIC DNA]</scope>
</reference>